<accession>A0A1F4U7I6</accession>
<dbReference type="PROSITE" id="PS00409">
    <property type="entry name" value="PROKAR_NTER_METHYL"/>
    <property type="match status" value="1"/>
</dbReference>
<feature type="transmembrane region" description="Helical" evidence="1">
    <location>
        <begin position="6"/>
        <end position="30"/>
    </location>
</feature>
<organism evidence="2 3">
    <name type="scientific">candidate division WOR-1 bacterium RIFOXYC2_FULL_46_14</name>
    <dbReference type="NCBI Taxonomy" id="1802587"/>
    <lineage>
        <taxon>Bacteria</taxon>
        <taxon>Bacillati</taxon>
        <taxon>Saganbacteria</taxon>
    </lineage>
</organism>
<dbReference type="AlphaFoldDB" id="A0A1F4U7I6"/>
<dbReference type="NCBIfam" id="TIGR02532">
    <property type="entry name" value="IV_pilin_GFxxxE"/>
    <property type="match status" value="1"/>
</dbReference>
<proteinExistence type="predicted"/>
<dbReference type="InterPro" id="IPR012902">
    <property type="entry name" value="N_methyl_site"/>
</dbReference>
<keyword evidence="1" id="KW-0472">Membrane</keyword>
<keyword evidence="1" id="KW-0812">Transmembrane</keyword>
<evidence type="ECO:0000313" key="2">
    <source>
        <dbReference type="EMBL" id="OGC40881.1"/>
    </source>
</evidence>
<comment type="caution">
    <text evidence="2">The sequence shown here is derived from an EMBL/GenBank/DDBJ whole genome shotgun (WGS) entry which is preliminary data.</text>
</comment>
<evidence type="ECO:0000313" key="3">
    <source>
        <dbReference type="Proteomes" id="UP000179242"/>
    </source>
</evidence>
<keyword evidence="1" id="KW-1133">Transmembrane helix</keyword>
<sequence length="209" mass="23740">MKKRGYTLIEIIITVLMIAALGSVVSLFIMKGMDIWVYYKDANAAQNEANVTMKKIVSELRKIKSIQDIKAISDVDIKFEVSDPALNTVGFRLDPMRPDQLIFYDRNAFNDPDYSATYKESNRFNIEETDGEVWYLKFDLAKINPAGLAFKYYGMTDDGSLHEFTGSTMMADFKDLGSYGPHRFIKIILDAKEGGRAFNVSTVVKLRLE</sequence>
<dbReference type="EMBL" id="MEUJ01000002">
    <property type="protein sequence ID" value="OGC40881.1"/>
    <property type="molecule type" value="Genomic_DNA"/>
</dbReference>
<name>A0A1F4U7I6_UNCSA</name>
<dbReference type="Proteomes" id="UP000179242">
    <property type="component" value="Unassembled WGS sequence"/>
</dbReference>
<protein>
    <recommendedName>
        <fullName evidence="4">Prepilin-type N-terminal cleavage/methylation domain-containing protein</fullName>
    </recommendedName>
</protein>
<evidence type="ECO:0008006" key="4">
    <source>
        <dbReference type="Google" id="ProtNLM"/>
    </source>
</evidence>
<gene>
    <name evidence="2" type="ORF">A2438_01135</name>
</gene>
<reference evidence="2 3" key="1">
    <citation type="journal article" date="2016" name="Nat. Commun.">
        <title>Thousands of microbial genomes shed light on interconnected biogeochemical processes in an aquifer system.</title>
        <authorList>
            <person name="Anantharaman K."/>
            <person name="Brown C.T."/>
            <person name="Hug L.A."/>
            <person name="Sharon I."/>
            <person name="Castelle C.J."/>
            <person name="Probst A.J."/>
            <person name="Thomas B.C."/>
            <person name="Singh A."/>
            <person name="Wilkins M.J."/>
            <person name="Karaoz U."/>
            <person name="Brodie E.L."/>
            <person name="Williams K.H."/>
            <person name="Hubbard S.S."/>
            <person name="Banfield J.F."/>
        </authorList>
    </citation>
    <scope>NUCLEOTIDE SEQUENCE [LARGE SCALE GENOMIC DNA]</scope>
</reference>
<evidence type="ECO:0000256" key="1">
    <source>
        <dbReference type="SAM" id="Phobius"/>
    </source>
</evidence>